<evidence type="ECO:0000256" key="5">
    <source>
        <dbReference type="ARBA" id="ARBA00023004"/>
    </source>
</evidence>
<keyword evidence="9" id="KW-1133">Transmembrane helix</keyword>
<dbReference type="Gene3D" id="1.10.630.10">
    <property type="entry name" value="Cytochrome P450"/>
    <property type="match status" value="1"/>
</dbReference>
<dbReference type="PANTHER" id="PTHR24305:SF187">
    <property type="entry name" value="P450, PUTATIVE (EUROFUNG)-RELATED"/>
    <property type="match status" value="1"/>
</dbReference>
<dbReference type="InterPro" id="IPR050121">
    <property type="entry name" value="Cytochrome_P450_monoxygenase"/>
</dbReference>
<keyword evidence="11" id="KW-1185">Reference proteome</keyword>
<keyword evidence="3 7" id="KW-0479">Metal-binding</keyword>
<keyword evidence="6 8" id="KW-0503">Monooxygenase</keyword>
<feature type="transmembrane region" description="Helical" evidence="9">
    <location>
        <begin position="27"/>
        <end position="45"/>
    </location>
</feature>
<dbReference type="SUPFAM" id="SSF48264">
    <property type="entry name" value="Cytochrome P450"/>
    <property type="match status" value="1"/>
</dbReference>
<organism evidence="10 11">
    <name type="scientific">Massariosphaeria phaeospora</name>
    <dbReference type="NCBI Taxonomy" id="100035"/>
    <lineage>
        <taxon>Eukaryota</taxon>
        <taxon>Fungi</taxon>
        <taxon>Dikarya</taxon>
        <taxon>Ascomycota</taxon>
        <taxon>Pezizomycotina</taxon>
        <taxon>Dothideomycetes</taxon>
        <taxon>Pleosporomycetidae</taxon>
        <taxon>Pleosporales</taxon>
        <taxon>Pleosporales incertae sedis</taxon>
        <taxon>Massariosphaeria</taxon>
    </lineage>
</organism>
<evidence type="ECO:0000256" key="1">
    <source>
        <dbReference type="ARBA" id="ARBA00001971"/>
    </source>
</evidence>
<dbReference type="InterPro" id="IPR036396">
    <property type="entry name" value="Cyt_P450_sf"/>
</dbReference>
<keyword evidence="9" id="KW-0812">Transmembrane</keyword>
<evidence type="ECO:0000256" key="9">
    <source>
        <dbReference type="SAM" id="Phobius"/>
    </source>
</evidence>
<evidence type="ECO:0000256" key="6">
    <source>
        <dbReference type="ARBA" id="ARBA00023033"/>
    </source>
</evidence>
<evidence type="ECO:0000256" key="3">
    <source>
        <dbReference type="ARBA" id="ARBA00022723"/>
    </source>
</evidence>
<keyword evidence="4 8" id="KW-0560">Oxidoreductase</keyword>
<evidence type="ECO:0000256" key="7">
    <source>
        <dbReference type="PIRSR" id="PIRSR602401-1"/>
    </source>
</evidence>
<protein>
    <submittedName>
        <fullName evidence="10">Cytochrome P450</fullName>
    </submittedName>
</protein>
<dbReference type="GO" id="GO:0016705">
    <property type="term" value="F:oxidoreductase activity, acting on paired donors, with incorporation or reduction of molecular oxygen"/>
    <property type="evidence" value="ECO:0007669"/>
    <property type="project" value="InterPro"/>
</dbReference>
<accession>A0A7C8I6W4</accession>
<proteinExistence type="inferred from homology"/>
<feature type="transmembrane region" description="Helical" evidence="9">
    <location>
        <begin position="57"/>
        <end position="82"/>
    </location>
</feature>
<sequence>MYPVYQYCSAGLCGILSHLLFFIRGEIFYSVPFIARVYFGSYVLLVSLEYGTFDMQLYHALTTASLIAAAYTSSLFASIIVYRCFFHRLKQFPGPPLAKLSKFYLVWHTARNLQQCLYLEELHKKYEDFIRTGPEEVTVFTPDGIEPLYGIRTRCSKSSWWNMPWPEVSMISTRSKQDHAMGRKAWEKGFGIKALRDYRPRMLRLIDRFVQHLKTRAGKSIDATETFECYTTDFMAETVFSLDFGMVRTGKYNECMKQHRTSLALLGIFTPVPWLFVLLASFPGLKSDWHKLQAACSEMLETRMSSEDANPYTRSKGVQVLAHIISFENKANNPHTLVADFFSMLAAANEPVFGTLVYIFYYLSKYPSYTSRLRDELEQTKDISDDDNLKTLRQLAGIINETLRLHLPVPSGGLRVTPPGGLMIGKSHIPAGVTIVIPQHSLGRREDCYRDAHLFVPERWYSRPNMILNRHAFVPFGHGNHVCLGQHLAKTEIRLAVARIVMAFDFCLAPGEVGDRLERDMTDCFVAKPGSLNMVFTERNLRE</sequence>
<evidence type="ECO:0000256" key="2">
    <source>
        <dbReference type="ARBA" id="ARBA00010617"/>
    </source>
</evidence>
<comment type="cofactor">
    <cofactor evidence="1 7">
        <name>heme</name>
        <dbReference type="ChEBI" id="CHEBI:30413"/>
    </cofactor>
</comment>
<evidence type="ECO:0000256" key="8">
    <source>
        <dbReference type="RuleBase" id="RU000461"/>
    </source>
</evidence>
<gene>
    <name evidence="10" type="ORF">BDV95DRAFT_491798</name>
</gene>
<evidence type="ECO:0000256" key="4">
    <source>
        <dbReference type="ARBA" id="ARBA00023002"/>
    </source>
</evidence>
<feature type="transmembrane region" description="Helical" evidence="9">
    <location>
        <begin position="263"/>
        <end position="282"/>
    </location>
</feature>
<keyword evidence="5 7" id="KW-0408">Iron</keyword>
<evidence type="ECO:0000313" key="10">
    <source>
        <dbReference type="EMBL" id="KAF2872237.1"/>
    </source>
</evidence>
<dbReference type="GO" id="GO:0005506">
    <property type="term" value="F:iron ion binding"/>
    <property type="evidence" value="ECO:0007669"/>
    <property type="project" value="InterPro"/>
</dbReference>
<evidence type="ECO:0000313" key="11">
    <source>
        <dbReference type="Proteomes" id="UP000481861"/>
    </source>
</evidence>
<comment type="caution">
    <text evidence="10">The sequence shown here is derived from an EMBL/GenBank/DDBJ whole genome shotgun (WGS) entry which is preliminary data.</text>
</comment>
<dbReference type="InterPro" id="IPR001128">
    <property type="entry name" value="Cyt_P450"/>
</dbReference>
<comment type="similarity">
    <text evidence="2 8">Belongs to the cytochrome P450 family.</text>
</comment>
<dbReference type="PRINTS" id="PR00463">
    <property type="entry name" value="EP450I"/>
</dbReference>
<dbReference type="Pfam" id="PF00067">
    <property type="entry name" value="p450"/>
    <property type="match status" value="1"/>
</dbReference>
<feature type="transmembrane region" description="Helical" evidence="9">
    <location>
        <begin position="341"/>
        <end position="363"/>
    </location>
</feature>
<dbReference type="PROSITE" id="PS00086">
    <property type="entry name" value="CYTOCHROME_P450"/>
    <property type="match status" value="1"/>
</dbReference>
<reference evidence="10 11" key="1">
    <citation type="submission" date="2020-01" db="EMBL/GenBank/DDBJ databases">
        <authorList>
            <consortium name="DOE Joint Genome Institute"/>
            <person name="Haridas S."/>
            <person name="Albert R."/>
            <person name="Binder M."/>
            <person name="Bloem J."/>
            <person name="Labutti K."/>
            <person name="Salamov A."/>
            <person name="Andreopoulos B."/>
            <person name="Baker S.E."/>
            <person name="Barry K."/>
            <person name="Bills G."/>
            <person name="Bluhm B.H."/>
            <person name="Cannon C."/>
            <person name="Castanera R."/>
            <person name="Culley D.E."/>
            <person name="Daum C."/>
            <person name="Ezra D."/>
            <person name="Gonzalez J.B."/>
            <person name="Henrissat B."/>
            <person name="Kuo A."/>
            <person name="Liang C."/>
            <person name="Lipzen A."/>
            <person name="Lutzoni F."/>
            <person name="Magnuson J."/>
            <person name="Mondo S."/>
            <person name="Nolan M."/>
            <person name="Ohm R."/>
            <person name="Pangilinan J."/>
            <person name="Park H.-J.H."/>
            <person name="Ramirez L."/>
            <person name="Alfaro M."/>
            <person name="Sun H."/>
            <person name="Tritt A."/>
            <person name="Yoshinaga Y."/>
            <person name="Zwiers L.-H.L."/>
            <person name="Turgeon B.G."/>
            <person name="Goodwin S.B."/>
            <person name="Spatafora J.W."/>
            <person name="Crous P.W."/>
            <person name="Grigoriev I.V."/>
        </authorList>
    </citation>
    <scope>NUCLEOTIDE SEQUENCE [LARGE SCALE GENOMIC DNA]</scope>
    <source>
        <strain evidence="10 11">CBS 611.86</strain>
    </source>
</reference>
<dbReference type="InterPro" id="IPR002401">
    <property type="entry name" value="Cyt_P450_E_grp-I"/>
</dbReference>
<keyword evidence="7 8" id="KW-0349">Heme</keyword>
<dbReference type="OrthoDB" id="6692864at2759"/>
<dbReference type="EMBL" id="JAADJZ010000009">
    <property type="protein sequence ID" value="KAF2872237.1"/>
    <property type="molecule type" value="Genomic_DNA"/>
</dbReference>
<dbReference type="Proteomes" id="UP000481861">
    <property type="component" value="Unassembled WGS sequence"/>
</dbReference>
<dbReference type="GO" id="GO:0004497">
    <property type="term" value="F:monooxygenase activity"/>
    <property type="evidence" value="ECO:0007669"/>
    <property type="project" value="UniProtKB-KW"/>
</dbReference>
<feature type="binding site" description="axial binding residue" evidence="7">
    <location>
        <position position="483"/>
    </location>
    <ligand>
        <name>heme</name>
        <dbReference type="ChEBI" id="CHEBI:30413"/>
    </ligand>
    <ligandPart>
        <name>Fe</name>
        <dbReference type="ChEBI" id="CHEBI:18248"/>
    </ligandPart>
</feature>
<keyword evidence="9" id="KW-0472">Membrane</keyword>
<dbReference type="AlphaFoldDB" id="A0A7C8I6W4"/>
<dbReference type="PRINTS" id="PR00385">
    <property type="entry name" value="P450"/>
</dbReference>
<name>A0A7C8I6W4_9PLEO</name>
<dbReference type="PANTHER" id="PTHR24305">
    <property type="entry name" value="CYTOCHROME P450"/>
    <property type="match status" value="1"/>
</dbReference>
<dbReference type="GO" id="GO:0020037">
    <property type="term" value="F:heme binding"/>
    <property type="evidence" value="ECO:0007669"/>
    <property type="project" value="InterPro"/>
</dbReference>
<dbReference type="InterPro" id="IPR017972">
    <property type="entry name" value="Cyt_P450_CS"/>
</dbReference>